<reference evidence="2" key="1">
    <citation type="journal article" date="2019" name="Int. J. Syst. Evol. Microbiol.">
        <title>The Global Catalogue of Microorganisms (GCM) 10K type strain sequencing project: providing services to taxonomists for standard genome sequencing and annotation.</title>
        <authorList>
            <consortium name="The Broad Institute Genomics Platform"/>
            <consortium name="The Broad Institute Genome Sequencing Center for Infectious Disease"/>
            <person name="Wu L."/>
            <person name="Ma J."/>
        </authorList>
    </citation>
    <scope>NUCLEOTIDE SEQUENCE [LARGE SCALE GENOMIC DNA]</scope>
    <source>
        <strain evidence="2">JCM 17342</strain>
    </source>
</reference>
<protein>
    <recommendedName>
        <fullName evidence="3">2'-5' RNA ligase family protein</fullName>
    </recommendedName>
</protein>
<dbReference type="InterPro" id="IPR009097">
    <property type="entry name" value="Cyclic_Pdiesterase"/>
</dbReference>
<keyword evidence="2" id="KW-1185">Reference proteome</keyword>
<dbReference type="RefSeq" id="WP_344876095.1">
    <property type="nucleotide sequence ID" value="NZ_BAABAL010000012.1"/>
</dbReference>
<comment type="caution">
    <text evidence="1">The sequence shown here is derived from an EMBL/GenBank/DDBJ whole genome shotgun (WGS) entry which is preliminary data.</text>
</comment>
<evidence type="ECO:0000313" key="2">
    <source>
        <dbReference type="Proteomes" id="UP001501747"/>
    </source>
</evidence>
<accession>A0ABP7SDR5</accession>
<dbReference type="SUPFAM" id="SSF55144">
    <property type="entry name" value="LigT-like"/>
    <property type="match status" value="1"/>
</dbReference>
<dbReference type="Pfam" id="PF13563">
    <property type="entry name" value="2_5_RNA_ligase2"/>
    <property type="match status" value="1"/>
</dbReference>
<gene>
    <name evidence="1" type="ORF">GCM10022247_35490</name>
</gene>
<dbReference type="Proteomes" id="UP001501747">
    <property type="component" value="Unassembled WGS sequence"/>
</dbReference>
<dbReference type="EMBL" id="BAABAL010000012">
    <property type="protein sequence ID" value="GAA4010223.1"/>
    <property type="molecule type" value="Genomic_DNA"/>
</dbReference>
<dbReference type="Gene3D" id="3.90.1140.10">
    <property type="entry name" value="Cyclic phosphodiesterase"/>
    <property type="match status" value="1"/>
</dbReference>
<evidence type="ECO:0000313" key="1">
    <source>
        <dbReference type="EMBL" id="GAA4010223.1"/>
    </source>
</evidence>
<sequence>MTFPAQPPPSLDDPTVIQAHDWEAFRNAGHMQNHWSRAVWTVPRRTYHWMLSFHDAPHVRELAAKCQTKIDRLDFDLIPLDLIHLTIGRIAFTDEIDRATISRIAEAAQDSCASLPAFDLTVGPLTGSRGALRYSVAPWSPLLELHSRLSAVTSEQLGSVERLDTARFRPHISIAYSNATVTVADVLPLVNRLRAFGAASAKVTAASLVELRLDDRVYRYAEVARIPLVLVG</sequence>
<proteinExistence type="predicted"/>
<evidence type="ECO:0008006" key="3">
    <source>
        <dbReference type="Google" id="ProtNLM"/>
    </source>
</evidence>
<organism evidence="1 2">
    <name type="scientific">Allokutzneria multivorans</name>
    <dbReference type="NCBI Taxonomy" id="1142134"/>
    <lineage>
        <taxon>Bacteria</taxon>
        <taxon>Bacillati</taxon>
        <taxon>Actinomycetota</taxon>
        <taxon>Actinomycetes</taxon>
        <taxon>Pseudonocardiales</taxon>
        <taxon>Pseudonocardiaceae</taxon>
        <taxon>Allokutzneria</taxon>
    </lineage>
</organism>
<name>A0ABP7SDR5_9PSEU</name>